<dbReference type="InterPro" id="IPR011010">
    <property type="entry name" value="DNA_brk_join_enz"/>
</dbReference>
<dbReference type="EMBL" id="VBSX01000040">
    <property type="protein sequence ID" value="TLQ16985.1"/>
    <property type="molecule type" value="Genomic_DNA"/>
</dbReference>
<dbReference type="PANTHER" id="PTHR30349:SF64">
    <property type="entry name" value="PROPHAGE INTEGRASE INTD-RELATED"/>
    <property type="match status" value="1"/>
</dbReference>
<dbReference type="InterPro" id="IPR044068">
    <property type="entry name" value="CB"/>
</dbReference>
<dbReference type="Proteomes" id="UP000305100">
    <property type="component" value="Unassembled WGS sequence"/>
</dbReference>
<dbReference type="Pfam" id="PF13102">
    <property type="entry name" value="Phage_int_SAM_5"/>
    <property type="match status" value="1"/>
</dbReference>
<comment type="similarity">
    <text evidence="1">Belongs to the 'phage' integrase family.</text>
</comment>
<dbReference type="PANTHER" id="PTHR30349">
    <property type="entry name" value="PHAGE INTEGRASE-RELATED"/>
    <property type="match status" value="1"/>
</dbReference>
<feature type="domain" description="Core-binding (CB)" evidence="6">
    <location>
        <begin position="60"/>
        <end position="141"/>
    </location>
</feature>
<reference evidence="7 8" key="1">
    <citation type="submission" date="2019-05" db="EMBL/GenBank/DDBJ databases">
        <title>The metagenome of a microbial culture collection derived from dairy environment covers the genomic content of the human microbiome.</title>
        <authorList>
            <person name="Roder T."/>
            <person name="Wuthrich D."/>
            <person name="Sattari Z."/>
            <person name="Von Ah U."/>
            <person name="Bar C."/>
            <person name="Ronchi F."/>
            <person name="Macpherson A.J."/>
            <person name="Ganal-Vonarburg S.C."/>
            <person name="Bruggmann R."/>
            <person name="Vergeres G."/>
        </authorList>
    </citation>
    <scope>NUCLEOTIDE SEQUENCE [LARGE SCALE GENOMIC DNA]</scope>
    <source>
        <strain evidence="7 8">FAM 1079</strain>
    </source>
</reference>
<name>A0A5R9CNT1_9LACO</name>
<dbReference type="GO" id="GO:0015074">
    <property type="term" value="P:DNA integration"/>
    <property type="evidence" value="ECO:0007669"/>
    <property type="project" value="UniProtKB-KW"/>
</dbReference>
<evidence type="ECO:0000256" key="1">
    <source>
        <dbReference type="ARBA" id="ARBA00008857"/>
    </source>
</evidence>
<dbReference type="InterPro" id="IPR025269">
    <property type="entry name" value="SAM-like_dom"/>
</dbReference>
<dbReference type="Pfam" id="PF00589">
    <property type="entry name" value="Phage_integrase"/>
    <property type="match status" value="1"/>
</dbReference>
<dbReference type="PROSITE" id="PS51900">
    <property type="entry name" value="CB"/>
    <property type="match status" value="1"/>
</dbReference>
<comment type="caution">
    <text evidence="7">The sequence shown here is derived from an EMBL/GenBank/DDBJ whole genome shotgun (WGS) entry which is preliminary data.</text>
</comment>
<gene>
    <name evidence="7" type="ORF">FEZ41_12330</name>
</gene>
<dbReference type="SUPFAM" id="SSF56349">
    <property type="entry name" value="DNA breaking-rejoining enzymes"/>
    <property type="match status" value="1"/>
</dbReference>
<evidence type="ECO:0000256" key="2">
    <source>
        <dbReference type="ARBA" id="ARBA00023125"/>
    </source>
</evidence>
<evidence type="ECO:0000259" key="6">
    <source>
        <dbReference type="PROSITE" id="PS51900"/>
    </source>
</evidence>
<dbReference type="PROSITE" id="PS51898">
    <property type="entry name" value="TYR_RECOMBINASE"/>
    <property type="match status" value="1"/>
</dbReference>
<evidence type="ECO:0000313" key="7">
    <source>
        <dbReference type="EMBL" id="TLQ16985.1"/>
    </source>
</evidence>
<dbReference type="GO" id="GO:0006310">
    <property type="term" value="P:DNA recombination"/>
    <property type="evidence" value="ECO:0007669"/>
    <property type="project" value="UniProtKB-KW"/>
</dbReference>
<accession>A0A5R9CNT1</accession>
<dbReference type="RefSeq" id="WP_138467976.1">
    <property type="nucleotide sequence ID" value="NZ_VBSX01000040.1"/>
</dbReference>
<dbReference type="InterPro" id="IPR002104">
    <property type="entry name" value="Integrase_catalytic"/>
</dbReference>
<dbReference type="InterPro" id="IPR010998">
    <property type="entry name" value="Integrase_recombinase_N"/>
</dbReference>
<organism evidence="7 8">
    <name type="scientific">Lentilactobacillus parafarraginis</name>
    <dbReference type="NCBI Taxonomy" id="390842"/>
    <lineage>
        <taxon>Bacteria</taxon>
        <taxon>Bacillati</taxon>
        <taxon>Bacillota</taxon>
        <taxon>Bacilli</taxon>
        <taxon>Lactobacillales</taxon>
        <taxon>Lactobacillaceae</taxon>
        <taxon>Lentilactobacillus</taxon>
    </lineage>
</organism>
<sequence>MPSIRKHGHGYQVRYYYYDANGQEHEKTKSGFRTKSAAKLFASQLEIDIHNGLDLVPKDPKFADYFDYFYHTYKEPKIENQTKNRYKITSRVLHNYFGDVTLKSIDRQQYQEFINFYGHSHAKDTVYKVNSLIRATVQNAILDDLIHKDFTQRVSLIYDKSRDKHVEYLSVAEIKRLIAYLENHLNYHFTSTFMILTAVLTGARLGEIQALTWNDVNFNFKTINITKSWNSSEGGGFKDTKTVGSNRIIAVNDELLKSLKILKDHHNGKLVFINQYNSIPSSSAVNKKLRSILKDLGIQKQGFHFHSLRHSHVAYLLSRGIDIYIISKRLGHTDVSTTTKVYSYLMDEYKAKNDQQIREELDSLSSHDETIPIKRNLQ</sequence>
<evidence type="ECO:0000256" key="4">
    <source>
        <dbReference type="PROSITE-ProRule" id="PRU01248"/>
    </source>
</evidence>
<dbReference type="CDD" id="cd01189">
    <property type="entry name" value="INT_ICEBs1_C_like"/>
    <property type="match status" value="1"/>
</dbReference>
<evidence type="ECO:0000256" key="3">
    <source>
        <dbReference type="ARBA" id="ARBA00023172"/>
    </source>
</evidence>
<dbReference type="Gene3D" id="1.10.443.10">
    <property type="entry name" value="Intergrase catalytic core"/>
    <property type="match status" value="1"/>
</dbReference>
<proteinExistence type="inferred from homology"/>
<evidence type="ECO:0000313" key="8">
    <source>
        <dbReference type="Proteomes" id="UP000305100"/>
    </source>
</evidence>
<dbReference type="Gene3D" id="1.10.150.130">
    <property type="match status" value="1"/>
</dbReference>
<dbReference type="InterPro" id="IPR028259">
    <property type="entry name" value="AP2-like_int_N"/>
</dbReference>
<dbReference type="InterPro" id="IPR050090">
    <property type="entry name" value="Tyrosine_recombinase_XerCD"/>
</dbReference>
<dbReference type="InterPro" id="IPR013762">
    <property type="entry name" value="Integrase-like_cat_sf"/>
</dbReference>
<keyword evidence="2 4" id="KW-0238">DNA-binding</keyword>
<evidence type="ECO:0000259" key="5">
    <source>
        <dbReference type="PROSITE" id="PS51898"/>
    </source>
</evidence>
<dbReference type="OrthoDB" id="9803188at2"/>
<feature type="domain" description="Tyr recombinase" evidence="5">
    <location>
        <begin position="164"/>
        <end position="362"/>
    </location>
</feature>
<dbReference type="Pfam" id="PF14657">
    <property type="entry name" value="Arm-DNA-bind_4"/>
    <property type="match status" value="1"/>
</dbReference>
<protein>
    <submittedName>
        <fullName evidence="7">Site-specific integrase</fullName>
    </submittedName>
</protein>
<dbReference type="GO" id="GO:0003677">
    <property type="term" value="F:DNA binding"/>
    <property type="evidence" value="ECO:0007669"/>
    <property type="project" value="UniProtKB-UniRule"/>
</dbReference>
<dbReference type="AlphaFoldDB" id="A0A5R9CNT1"/>
<keyword evidence="3" id="KW-0233">DNA recombination</keyword>